<dbReference type="Gene3D" id="3.60.10.10">
    <property type="entry name" value="Endonuclease/exonuclease/phosphatase"/>
    <property type="match status" value="1"/>
</dbReference>
<dbReference type="EMBL" id="JANPWB010000007">
    <property type="protein sequence ID" value="KAJ1172944.1"/>
    <property type="molecule type" value="Genomic_DNA"/>
</dbReference>
<dbReference type="Pfam" id="PF14529">
    <property type="entry name" value="Exo_endo_phos_2"/>
    <property type="match status" value="1"/>
</dbReference>
<evidence type="ECO:0000259" key="1">
    <source>
        <dbReference type="Pfam" id="PF14529"/>
    </source>
</evidence>
<reference evidence="2" key="1">
    <citation type="journal article" date="2022" name="bioRxiv">
        <title>Sequencing and chromosome-scale assembly of the giantPleurodeles waltlgenome.</title>
        <authorList>
            <person name="Brown T."/>
            <person name="Elewa A."/>
            <person name="Iarovenko S."/>
            <person name="Subramanian E."/>
            <person name="Araus A.J."/>
            <person name="Petzold A."/>
            <person name="Susuki M."/>
            <person name="Suzuki K.-i.T."/>
            <person name="Hayashi T."/>
            <person name="Toyoda A."/>
            <person name="Oliveira C."/>
            <person name="Osipova E."/>
            <person name="Leigh N.D."/>
            <person name="Simon A."/>
            <person name="Yun M.H."/>
        </authorList>
    </citation>
    <scope>NUCLEOTIDE SEQUENCE</scope>
    <source>
        <strain evidence="2">20211129_DDA</strain>
        <tissue evidence="2">Liver</tissue>
    </source>
</reference>
<feature type="domain" description="Endonuclease/exonuclease/phosphatase" evidence="1">
    <location>
        <begin position="34"/>
        <end position="151"/>
    </location>
</feature>
<proteinExistence type="predicted"/>
<gene>
    <name evidence="2" type="ORF">NDU88_004786</name>
</gene>
<accession>A0AAV7TAD5</accession>
<dbReference type="InterPro" id="IPR036691">
    <property type="entry name" value="Endo/exonu/phosph_ase_sf"/>
</dbReference>
<organism evidence="2 3">
    <name type="scientific">Pleurodeles waltl</name>
    <name type="common">Iberian ribbed newt</name>
    <dbReference type="NCBI Taxonomy" id="8319"/>
    <lineage>
        <taxon>Eukaryota</taxon>
        <taxon>Metazoa</taxon>
        <taxon>Chordata</taxon>
        <taxon>Craniata</taxon>
        <taxon>Vertebrata</taxon>
        <taxon>Euteleostomi</taxon>
        <taxon>Amphibia</taxon>
        <taxon>Batrachia</taxon>
        <taxon>Caudata</taxon>
        <taxon>Salamandroidea</taxon>
        <taxon>Salamandridae</taxon>
        <taxon>Pleurodelinae</taxon>
        <taxon>Pleurodeles</taxon>
    </lineage>
</organism>
<dbReference type="Proteomes" id="UP001066276">
    <property type="component" value="Chromosome 4_1"/>
</dbReference>
<dbReference type="AlphaFoldDB" id="A0AAV7TAD5"/>
<name>A0AAV7TAD5_PLEWA</name>
<sequence>MLHKTLPMQVDKVHTDPQERYVGLVGNMARQQVNFISCYLPPQVLRPMLAGLRALLLSLPQGTTILGGDFNVGPDPIQNISTAPSVGRLLSWADSLCLCDAWHLQMRAFTHRLAAHHTEARIELIWFLAADLLTLTSVQILARCISDHAPVLLSWGTPAQSVRPMCCFSAWYLIDPECVEFINCELTNYF</sequence>
<evidence type="ECO:0000313" key="3">
    <source>
        <dbReference type="Proteomes" id="UP001066276"/>
    </source>
</evidence>
<evidence type="ECO:0000313" key="2">
    <source>
        <dbReference type="EMBL" id="KAJ1172944.1"/>
    </source>
</evidence>
<keyword evidence="3" id="KW-1185">Reference proteome</keyword>
<dbReference type="SUPFAM" id="SSF56219">
    <property type="entry name" value="DNase I-like"/>
    <property type="match status" value="1"/>
</dbReference>
<dbReference type="GO" id="GO:0003824">
    <property type="term" value="F:catalytic activity"/>
    <property type="evidence" value="ECO:0007669"/>
    <property type="project" value="InterPro"/>
</dbReference>
<protein>
    <recommendedName>
        <fullName evidence="1">Endonuclease/exonuclease/phosphatase domain-containing protein</fullName>
    </recommendedName>
</protein>
<comment type="caution">
    <text evidence="2">The sequence shown here is derived from an EMBL/GenBank/DDBJ whole genome shotgun (WGS) entry which is preliminary data.</text>
</comment>
<dbReference type="InterPro" id="IPR005135">
    <property type="entry name" value="Endo/exonuclease/phosphatase"/>
</dbReference>